<protein>
    <submittedName>
        <fullName evidence="1">Uncharacterized protein</fullName>
    </submittedName>
</protein>
<evidence type="ECO:0000313" key="1">
    <source>
        <dbReference type="EMBL" id="QHR91708.1"/>
    </source>
</evidence>
<dbReference type="AlphaFoldDB" id="A0A6B9XUC6"/>
<dbReference type="EMBL" id="MK697702">
    <property type="protein sequence ID" value="QHR91708.1"/>
    <property type="molecule type" value="Genomic_DNA"/>
</dbReference>
<sequence>MSKFVREREGGKKVKYRERWNRTPPPLCHRAVGHMGLCGCGKHGLRGDHSSKASID</sequence>
<geneLocation type="mitochondrion" evidence="1"/>
<keyword evidence="1" id="KW-0496">Mitochondrion</keyword>
<accession>A0A6B9XUC6</accession>
<organism evidence="1">
    <name type="scientific">Picea sitchensis</name>
    <name type="common">Sitka spruce</name>
    <name type="synonym">Pinus sitchensis</name>
    <dbReference type="NCBI Taxonomy" id="3332"/>
    <lineage>
        <taxon>Eukaryota</taxon>
        <taxon>Viridiplantae</taxon>
        <taxon>Streptophyta</taxon>
        <taxon>Embryophyta</taxon>
        <taxon>Tracheophyta</taxon>
        <taxon>Spermatophyta</taxon>
        <taxon>Pinopsida</taxon>
        <taxon>Pinidae</taxon>
        <taxon>Conifers I</taxon>
        <taxon>Pinales</taxon>
        <taxon>Pinaceae</taxon>
        <taxon>Picea</taxon>
    </lineage>
</organism>
<name>A0A6B9XUC6_PICSI</name>
<gene>
    <name evidence="1" type="primary">orf05776</name>
    <name evidence="1" type="ORF">Q903MT_gene5744</name>
</gene>
<proteinExistence type="predicted"/>
<reference evidence="1" key="1">
    <citation type="submission" date="2019-03" db="EMBL/GenBank/DDBJ databases">
        <title>Largest Complete Mitochondrial Genome of a Gymnosperm, Sitka Spruce (Picea sitchensis), Indicates Complex Physical Structure.</title>
        <authorList>
            <person name="Jackman S.D."/>
            <person name="Coombe L."/>
            <person name="Warren R."/>
            <person name="Kirk H."/>
            <person name="Trinh E."/>
            <person name="McLeod T."/>
            <person name="Pleasance S."/>
            <person name="Pandoh P."/>
            <person name="Zhao Y."/>
            <person name="Coope R."/>
            <person name="Bousquet J."/>
            <person name="Bohlmann J.C."/>
            <person name="Jones S.J.M."/>
            <person name="Birol I."/>
        </authorList>
    </citation>
    <scope>NUCLEOTIDE SEQUENCE</scope>
    <source>
        <strain evidence="1">Q903</strain>
    </source>
</reference>